<dbReference type="SUPFAM" id="SSF52540">
    <property type="entry name" value="P-loop containing nucleoside triphosphate hydrolases"/>
    <property type="match status" value="1"/>
</dbReference>
<evidence type="ECO:0000313" key="3">
    <source>
        <dbReference type="Proteomes" id="UP000184241"/>
    </source>
</evidence>
<protein>
    <submittedName>
        <fullName evidence="2">Predicted ATP-dependent endonuclease of the OLD family, contains P-loop ATPase and TOPRIM domains</fullName>
    </submittedName>
</protein>
<sequence length="673" mass="78046">MYIEKLRVKNYKSFIDSGVINIDRNLFALIGQNNTGKSAVLDAIQCFFPGTKKNITTTDFHKGGSDEIQIELWFGEVSDEYIEEKIFKDKIFRQEKKIEGLKKELNENFTEKLNKSVEKEILKLDSIRKENLNSNKDKYKIKENNMYVKLVASRGKNISQKFYIDEVDEESEIKEADLKSILPQVKIIPAIRDPKNESTAGANSYLKELIQMLDDEIQTNIILEGNSISYNKLNMVIAEETKNRCRSLGERITQFYNSAIGTSDYEVIIDSDVNISKGTTYYTKIKDTNTGIESDILSCGTGYQSMIILSILETYVNISNSKLKYILLIEEPEVYLHPSLQRKMIDTLITISKNNQVIFTSHSPITVSKLEKNQIKLVKKVKGIATVEDIIPKLVIDELGIKADDIIANKGIVFVEGKDDKKIIEILLDKIEDGLSSKINVLDTGSCDNLKFYANAELLINNRFNIPTLIFRDADAKSQEARREKFITEIIKNRVGIEEDLKEKIRESVRITDHYSLEGYFIDKDLLSNVLECSKDYLDNAIKCYECQYKYYSERVYAGEEQEKILQQWYQPKYFIERFLDKFKYNQEEAVESHNTMYEKIWLSFDKCKICTDGEIQEFFRIRTLINNFSKKMKLEGKDLMVECIKDQELNVLKETKLQNIINMLEEFKHNLD</sequence>
<dbReference type="InterPro" id="IPR027417">
    <property type="entry name" value="P-loop_NTPase"/>
</dbReference>
<dbReference type="AlphaFoldDB" id="A0A1M6A3Y3"/>
<evidence type="ECO:0000259" key="1">
    <source>
        <dbReference type="Pfam" id="PF13175"/>
    </source>
</evidence>
<dbReference type="Proteomes" id="UP000184241">
    <property type="component" value="Unassembled WGS sequence"/>
</dbReference>
<organism evidence="2 3">
    <name type="scientific">Clostridium intestinale DSM 6191</name>
    <dbReference type="NCBI Taxonomy" id="1121320"/>
    <lineage>
        <taxon>Bacteria</taxon>
        <taxon>Bacillati</taxon>
        <taxon>Bacillota</taxon>
        <taxon>Clostridia</taxon>
        <taxon>Eubacteriales</taxon>
        <taxon>Clostridiaceae</taxon>
        <taxon>Clostridium</taxon>
    </lineage>
</organism>
<dbReference type="Pfam" id="PF13175">
    <property type="entry name" value="AAA_15"/>
    <property type="match status" value="1"/>
</dbReference>
<dbReference type="InterPro" id="IPR051396">
    <property type="entry name" value="Bact_Antivir_Def_Nuclease"/>
</dbReference>
<dbReference type="PANTHER" id="PTHR43581">
    <property type="entry name" value="ATP/GTP PHOSPHATASE"/>
    <property type="match status" value="1"/>
</dbReference>
<reference evidence="2 3" key="1">
    <citation type="submission" date="2016-11" db="EMBL/GenBank/DDBJ databases">
        <authorList>
            <person name="Jaros S."/>
            <person name="Januszkiewicz K."/>
            <person name="Wedrychowicz H."/>
        </authorList>
    </citation>
    <scope>NUCLEOTIDE SEQUENCE [LARGE SCALE GENOMIC DNA]</scope>
    <source>
        <strain evidence="2 3">DSM 6191</strain>
    </source>
</reference>
<dbReference type="PANTHER" id="PTHR43581:SF4">
    <property type="entry name" value="ATP_GTP PHOSPHATASE"/>
    <property type="match status" value="1"/>
</dbReference>
<keyword evidence="2" id="KW-0540">Nuclease</keyword>
<name>A0A1M6A3Y3_9CLOT</name>
<keyword evidence="2" id="KW-0378">Hydrolase</keyword>
<accession>A0A1M6A3Y3</accession>
<feature type="domain" description="Endonuclease GajA/Old nuclease/RecF-like AAA" evidence="1">
    <location>
        <begin position="1"/>
        <end position="365"/>
    </location>
</feature>
<dbReference type="RefSeq" id="WP_073021747.1">
    <property type="nucleotide sequence ID" value="NZ_FQXU01000012.1"/>
</dbReference>
<dbReference type="InterPro" id="IPR041685">
    <property type="entry name" value="AAA_GajA/Old/RecF-like"/>
</dbReference>
<dbReference type="GO" id="GO:0004519">
    <property type="term" value="F:endonuclease activity"/>
    <property type="evidence" value="ECO:0007669"/>
    <property type="project" value="UniProtKB-KW"/>
</dbReference>
<proteinExistence type="predicted"/>
<evidence type="ECO:0000313" key="2">
    <source>
        <dbReference type="EMBL" id="SHI31211.1"/>
    </source>
</evidence>
<keyword evidence="2" id="KW-0255">Endonuclease</keyword>
<dbReference type="EMBL" id="FQXU01000012">
    <property type="protein sequence ID" value="SHI31211.1"/>
    <property type="molecule type" value="Genomic_DNA"/>
</dbReference>
<gene>
    <name evidence="2" type="ORF">SAMN02745941_03605</name>
</gene>
<dbReference type="Gene3D" id="3.40.50.300">
    <property type="entry name" value="P-loop containing nucleotide triphosphate hydrolases"/>
    <property type="match status" value="2"/>
</dbReference>